<dbReference type="SMART" id="SM00829">
    <property type="entry name" value="PKS_ER"/>
    <property type="match status" value="1"/>
</dbReference>
<evidence type="ECO:0000256" key="10">
    <source>
        <dbReference type="ARBA" id="ARBA00023160"/>
    </source>
</evidence>
<dbReference type="GO" id="GO:0006633">
    <property type="term" value="P:fatty acid biosynthetic process"/>
    <property type="evidence" value="ECO:0007669"/>
    <property type="project" value="UniProtKB-KW"/>
</dbReference>
<protein>
    <recommendedName>
        <fullName evidence="11">enoyl-[acyl-carrier-protein] reductase</fullName>
        <ecNumber evidence="11">1.3.1.104</ecNumber>
    </recommendedName>
</protein>
<accession>A0A0F9SLX5</accession>
<evidence type="ECO:0000256" key="3">
    <source>
        <dbReference type="ARBA" id="ARBA00022516"/>
    </source>
</evidence>
<keyword evidence="7" id="KW-0560">Oxidoreductase</keyword>
<dbReference type="InterPro" id="IPR020843">
    <property type="entry name" value="ER"/>
</dbReference>
<comment type="caution">
    <text evidence="13">The sequence shown here is derived from an EMBL/GenBank/DDBJ whole genome shotgun (WGS) entry which is preliminary data.</text>
</comment>
<evidence type="ECO:0000256" key="2">
    <source>
        <dbReference type="ARBA" id="ARBA00010371"/>
    </source>
</evidence>
<dbReference type="EC" id="1.3.1.104" evidence="11"/>
<dbReference type="EMBL" id="LAZR01000593">
    <property type="protein sequence ID" value="KKN63322.1"/>
    <property type="molecule type" value="Genomic_DNA"/>
</dbReference>
<dbReference type="SUPFAM" id="SSF50129">
    <property type="entry name" value="GroES-like"/>
    <property type="match status" value="1"/>
</dbReference>
<feature type="domain" description="Enoyl reductase (ER)" evidence="12">
    <location>
        <begin position="91"/>
        <end position="331"/>
    </location>
</feature>
<comment type="subcellular location">
    <subcellularLocation>
        <location evidence="1">Mitochondrion</location>
    </subcellularLocation>
</comment>
<keyword evidence="6" id="KW-0809">Transit peptide</keyword>
<dbReference type="GO" id="GO:0141148">
    <property type="term" value="F:enoyl-[acyl-carrier-protein] reductase (NADPH) activity"/>
    <property type="evidence" value="ECO:0007669"/>
    <property type="project" value="UniProtKB-EC"/>
</dbReference>
<dbReference type="PANTHER" id="PTHR43981">
    <property type="entry name" value="ENOYL-[ACYL-CARRIER-PROTEIN] REDUCTASE, MITOCHONDRIAL"/>
    <property type="match status" value="1"/>
</dbReference>
<evidence type="ECO:0000256" key="5">
    <source>
        <dbReference type="ARBA" id="ARBA00022857"/>
    </source>
</evidence>
<dbReference type="Pfam" id="PF08240">
    <property type="entry name" value="ADH_N"/>
    <property type="match status" value="1"/>
</dbReference>
<organism evidence="13">
    <name type="scientific">marine sediment metagenome</name>
    <dbReference type="NCBI Taxonomy" id="412755"/>
    <lineage>
        <taxon>unclassified sequences</taxon>
        <taxon>metagenomes</taxon>
        <taxon>ecological metagenomes</taxon>
    </lineage>
</organism>
<dbReference type="PANTHER" id="PTHR43981:SF1">
    <property type="entry name" value="ENOYL-[ACYL-CARRIER-PROTEIN] REDUCTASE, MITOCHONDRIAL"/>
    <property type="match status" value="1"/>
</dbReference>
<evidence type="ECO:0000256" key="7">
    <source>
        <dbReference type="ARBA" id="ARBA00023002"/>
    </source>
</evidence>
<dbReference type="InterPro" id="IPR011032">
    <property type="entry name" value="GroES-like_sf"/>
</dbReference>
<keyword evidence="4" id="KW-0276">Fatty acid metabolism</keyword>
<keyword evidence="3" id="KW-0444">Lipid biosynthesis</keyword>
<dbReference type="GO" id="GO:0005739">
    <property type="term" value="C:mitochondrion"/>
    <property type="evidence" value="ECO:0007669"/>
    <property type="project" value="UniProtKB-SubCell"/>
</dbReference>
<dbReference type="InterPro" id="IPR036291">
    <property type="entry name" value="NAD(P)-bd_dom_sf"/>
</dbReference>
<name>A0A0F9SLX5_9ZZZZ</name>
<evidence type="ECO:0000256" key="9">
    <source>
        <dbReference type="ARBA" id="ARBA00023128"/>
    </source>
</evidence>
<keyword evidence="10" id="KW-0275">Fatty acid biosynthesis</keyword>
<keyword evidence="9" id="KW-0496">Mitochondrion</keyword>
<evidence type="ECO:0000256" key="1">
    <source>
        <dbReference type="ARBA" id="ARBA00004173"/>
    </source>
</evidence>
<dbReference type="AlphaFoldDB" id="A0A0F9SLX5"/>
<evidence type="ECO:0000259" key="12">
    <source>
        <dbReference type="SMART" id="SM00829"/>
    </source>
</evidence>
<keyword evidence="8" id="KW-0443">Lipid metabolism</keyword>
<evidence type="ECO:0000256" key="4">
    <source>
        <dbReference type="ARBA" id="ARBA00022832"/>
    </source>
</evidence>
<reference evidence="13" key="1">
    <citation type="journal article" date="2015" name="Nature">
        <title>Complex archaea that bridge the gap between prokaryotes and eukaryotes.</title>
        <authorList>
            <person name="Spang A."/>
            <person name="Saw J.H."/>
            <person name="Jorgensen S.L."/>
            <person name="Zaremba-Niedzwiedzka K."/>
            <person name="Martijn J."/>
            <person name="Lind A.E."/>
            <person name="van Eijk R."/>
            <person name="Schleper C."/>
            <person name="Guy L."/>
            <person name="Ettema T.J."/>
        </authorList>
    </citation>
    <scope>NUCLEOTIDE SEQUENCE</scope>
</reference>
<evidence type="ECO:0000256" key="11">
    <source>
        <dbReference type="ARBA" id="ARBA00038963"/>
    </source>
</evidence>
<gene>
    <name evidence="13" type="ORF">LCGC14_0502700</name>
</gene>
<comment type="similarity">
    <text evidence="2">Belongs to the zinc-containing alcohol dehydrogenase family. Quinone oxidoreductase subfamily.</text>
</comment>
<dbReference type="InterPro" id="IPR013154">
    <property type="entry name" value="ADH-like_N"/>
</dbReference>
<keyword evidence="5" id="KW-0521">NADP</keyword>
<dbReference type="Gene3D" id="3.40.50.720">
    <property type="entry name" value="NAD(P)-binding Rossmann-like Domain"/>
    <property type="match status" value="1"/>
</dbReference>
<evidence type="ECO:0000256" key="8">
    <source>
        <dbReference type="ARBA" id="ARBA00023098"/>
    </source>
</evidence>
<dbReference type="InterPro" id="IPR051034">
    <property type="entry name" value="Mito_Enoyl-ACP_Reductase"/>
</dbReference>
<dbReference type="Gene3D" id="3.90.180.10">
    <property type="entry name" value="Medium-chain alcohol dehydrogenases, catalytic domain"/>
    <property type="match status" value="1"/>
</dbReference>
<evidence type="ECO:0000313" key="13">
    <source>
        <dbReference type="EMBL" id="KKN63322.1"/>
    </source>
</evidence>
<dbReference type="SUPFAM" id="SSF51735">
    <property type="entry name" value="NAD(P)-binding Rossmann-fold domains"/>
    <property type="match status" value="1"/>
</dbReference>
<evidence type="ECO:0000256" key="6">
    <source>
        <dbReference type="ARBA" id="ARBA00022946"/>
    </source>
</evidence>
<sequence>MTINKFYGQAINPSQSDISEIIIAGSDVQMITFGDTANGTIDNIRITQVGSYIRTIKMHSNRPGMMTINKVQLIAVDYANLRVAVEFTLESATDNFTRGKIVEVDSRELNDEEVRISLELSSINPADLFMIMGAYRIKPSFPAIPGSEGVGKIIERGSNVTNLQIGDRVVIPFYAGVSTWGEEIIIESSKTIQVPLDNKASIQQIAMASINPPSAYYMLTKYEKLEKGDWIIQNAANSAVGSCVIGFAKLLGLKTINIVRREEVLEEVKNLGGDIVLLDGPDLVKRVVKEKNIYRIDFNQGVDCRLMTEKKADLIKGLPIFPFRFAFDGMHEDGYWQRATKIMIDRGYKRFTNYVLFNFKDTSEDFYYRLKLHSELSYKYKAEIDAFPMKYKPILNIQKQKNYVGINWTKKELSGFNALIGNHSGTGIVSTRNRKVFNNNAINEFEYFYGKNEKEFKRLINYENIRELCKRKSMKNIIKAAKIKK</sequence>
<proteinExistence type="inferred from homology"/>